<dbReference type="GO" id="GO:0080120">
    <property type="term" value="P:CAAX-box protein maturation"/>
    <property type="evidence" value="ECO:0007669"/>
    <property type="project" value="UniProtKB-ARBA"/>
</dbReference>
<dbReference type="KEGG" id="bmeg:BG04_769"/>
<sequence>MKQKNQGLWTIKSFVIMLVVTFVGVPILIEGILQDALHSLFKNELYAGTATGFVMAAVFLSALYGLMVQAGDRKIGFQSFSKRHWPRILFWLFVLILGSVAIVVLMEWFGMTYENKKTASLQQDLSLFSFILAFVSAAVISPFYEEIIYRGFFYTWLKRKGGIVVGLVGSSFIFMLVHIPTYNTLPVNFLSGLVFAWVYEQTKSLLPSMIIHACFNGIAVILTAAA</sequence>
<gene>
    <name evidence="2" type="ORF">BG04_769</name>
</gene>
<dbReference type="GeneID" id="93644254"/>
<evidence type="ECO:0000259" key="1">
    <source>
        <dbReference type="Pfam" id="PF02517"/>
    </source>
</evidence>
<keyword evidence="2" id="KW-0378">Hydrolase</keyword>
<dbReference type="AlphaFoldDB" id="A0A0B6ASM3"/>
<dbReference type="HOGENOM" id="CLU_098598_0_0_9"/>
<feature type="domain" description="CAAX prenyl protease 2/Lysostaphin resistance protein A-like" evidence="1">
    <location>
        <begin position="129"/>
        <end position="217"/>
    </location>
</feature>
<name>A0A0B6ASM3_PRIM2</name>
<proteinExistence type="predicted"/>
<accession>A0A0B6ASM3</accession>
<reference evidence="2 3" key="1">
    <citation type="journal article" date="2015" name="Genome Announc.">
        <title>Complete genome sequences for 35 biothreat assay-relevant bacillus species.</title>
        <authorList>
            <person name="Johnson S.L."/>
            <person name="Daligault H.E."/>
            <person name="Davenport K.W."/>
            <person name="Jaissle J."/>
            <person name="Frey K.G."/>
            <person name="Ladner J.T."/>
            <person name="Broomall S.M."/>
            <person name="Bishop-Lilly K.A."/>
            <person name="Bruce D.C."/>
            <person name="Gibbons H.S."/>
            <person name="Coyne S.R."/>
            <person name="Lo C.C."/>
            <person name="Meincke L."/>
            <person name="Munk A.C."/>
            <person name="Koroleva G.I."/>
            <person name="Rosenzweig C.N."/>
            <person name="Palacios G.F."/>
            <person name="Redden C.L."/>
            <person name="Minogue T.D."/>
            <person name="Chain P.S."/>
        </authorList>
    </citation>
    <scope>NUCLEOTIDE SEQUENCE [LARGE SCALE GENOMIC DNA]</scope>
    <source>
        <strain evidence="3">ATCC 14581 / DSM 32 / JCM 2506 / NBRC 15308 / NCIMB 9376 / NCTC 10342 / NRRL B-14308 / VKM B-512</strain>
    </source>
</reference>
<dbReference type="PANTHER" id="PTHR36435">
    <property type="entry name" value="SLR1288 PROTEIN"/>
    <property type="match status" value="1"/>
</dbReference>
<dbReference type="PANTHER" id="PTHR36435:SF1">
    <property type="entry name" value="CAAX AMINO TERMINAL PROTEASE FAMILY PROTEIN"/>
    <property type="match status" value="1"/>
</dbReference>
<evidence type="ECO:0000313" key="2">
    <source>
        <dbReference type="EMBL" id="AJI23698.1"/>
    </source>
</evidence>
<protein>
    <submittedName>
        <fullName evidence="2">CAAX protease self-immunity family protein</fullName>
    </submittedName>
</protein>
<dbReference type="InterPro" id="IPR003675">
    <property type="entry name" value="Rce1/LyrA-like_dom"/>
</dbReference>
<keyword evidence="2" id="KW-0645">Protease</keyword>
<evidence type="ECO:0000313" key="3">
    <source>
        <dbReference type="Proteomes" id="UP000031829"/>
    </source>
</evidence>
<dbReference type="RefSeq" id="WP_034649635.1">
    <property type="nucleotide sequence ID" value="NZ_BCVB01000001.1"/>
</dbReference>
<dbReference type="Proteomes" id="UP000031829">
    <property type="component" value="Chromosome"/>
</dbReference>
<dbReference type="EMBL" id="CP009920">
    <property type="protein sequence ID" value="AJI23698.1"/>
    <property type="molecule type" value="Genomic_DNA"/>
</dbReference>
<dbReference type="Pfam" id="PF02517">
    <property type="entry name" value="Rce1-like"/>
    <property type="match status" value="1"/>
</dbReference>
<organism evidence="2 3">
    <name type="scientific">Priestia megaterium (strain ATCC 14581 / DSM 32 / CCUG 1817 / JCM 2506 / NBRC 15308 / NCIMB 9376 / NCTC 10342 / NRRL B-14308 / VKM B-512 / Ford 19)</name>
    <name type="common">Bacillus megaterium</name>
    <dbReference type="NCBI Taxonomy" id="1348623"/>
    <lineage>
        <taxon>Bacteria</taxon>
        <taxon>Bacillati</taxon>
        <taxon>Bacillota</taxon>
        <taxon>Bacilli</taxon>
        <taxon>Bacillales</taxon>
        <taxon>Bacillaceae</taxon>
        <taxon>Priestia</taxon>
    </lineage>
</organism>
<dbReference type="GO" id="GO:0004175">
    <property type="term" value="F:endopeptidase activity"/>
    <property type="evidence" value="ECO:0007669"/>
    <property type="project" value="UniProtKB-ARBA"/>
</dbReference>
<dbReference type="GO" id="GO:0006508">
    <property type="term" value="P:proteolysis"/>
    <property type="evidence" value="ECO:0007669"/>
    <property type="project" value="UniProtKB-KW"/>
</dbReference>
<dbReference type="InterPro" id="IPR052710">
    <property type="entry name" value="CAAX_protease"/>
</dbReference>